<feature type="region of interest" description="Disordered" evidence="1">
    <location>
        <begin position="90"/>
        <end position="112"/>
    </location>
</feature>
<keyword evidence="3" id="KW-1185">Reference proteome</keyword>
<evidence type="ECO:0008006" key="4">
    <source>
        <dbReference type="Google" id="ProtNLM"/>
    </source>
</evidence>
<dbReference type="AlphaFoldDB" id="A0A4R2KQN8"/>
<sequence>MRKTDRKLENAIRLALTEACETAREHYPGFEWLTHFADYDNFPGSLSVVCIYDTNANLANTDRDGVRALIRETLSSIDIKIKHAQRQVSFDTEENCQNHNGGRWQQRFNGPH</sequence>
<organism evidence="2 3">
    <name type="scientific">Chromatocurvus halotolerans</name>
    <dbReference type="NCBI Taxonomy" id="1132028"/>
    <lineage>
        <taxon>Bacteria</taxon>
        <taxon>Pseudomonadati</taxon>
        <taxon>Pseudomonadota</taxon>
        <taxon>Gammaproteobacteria</taxon>
        <taxon>Cellvibrionales</taxon>
        <taxon>Halieaceae</taxon>
        <taxon>Chromatocurvus</taxon>
    </lineage>
</organism>
<accession>A0A4R2KQN8</accession>
<evidence type="ECO:0000313" key="2">
    <source>
        <dbReference type="EMBL" id="TCO76053.1"/>
    </source>
</evidence>
<dbReference type="RefSeq" id="WP_117315686.1">
    <property type="nucleotide sequence ID" value="NZ_QQSW01000003.1"/>
</dbReference>
<evidence type="ECO:0000313" key="3">
    <source>
        <dbReference type="Proteomes" id="UP000294980"/>
    </source>
</evidence>
<reference evidence="2 3" key="1">
    <citation type="submission" date="2019-03" db="EMBL/GenBank/DDBJ databases">
        <title>Genomic Encyclopedia of Type Strains, Phase IV (KMG-IV): sequencing the most valuable type-strain genomes for metagenomic binning, comparative biology and taxonomic classification.</title>
        <authorList>
            <person name="Goeker M."/>
        </authorList>
    </citation>
    <scope>NUCLEOTIDE SEQUENCE [LARGE SCALE GENOMIC DNA]</scope>
    <source>
        <strain evidence="2 3">DSM 23344</strain>
    </source>
</reference>
<feature type="compositionally biased region" description="Polar residues" evidence="1">
    <location>
        <begin position="90"/>
        <end position="100"/>
    </location>
</feature>
<proteinExistence type="predicted"/>
<dbReference type="Proteomes" id="UP000294980">
    <property type="component" value="Unassembled WGS sequence"/>
</dbReference>
<name>A0A4R2KQN8_9GAMM</name>
<gene>
    <name evidence="2" type="ORF">EV688_10513</name>
</gene>
<dbReference type="EMBL" id="SLWX01000005">
    <property type="protein sequence ID" value="TCO76053.1"/>
    <property type="molecule type" value="Genomic_DNA"/>
</dbReference>
<protein>
    <recommendedName>
        <fullName evidence="4">Fis family transcriptional regulator</fullName>
    </recommendedName>
</protein>
<dbReference type="OrthoDB" id="6996126at2"/>
<evidence type="ECO:0000256" key="1">
    <source>
        <dbReference type="SAM" id="MobiDB-lite"/>
    </source>
</evidence>
<comment type="caution">
    <text evidence="2">The sequence shown here is derived from an EMBL/GenBank/DDBJ whole genome shotgun (WGS) entry which is preliminary data.</text>
</comment>